<comment type="caution">
    <text evidence="1">The sequence shown here is derived from an EMBL/GenBank/DDBJ whole genome shotgun (WGS) entry which is preliminary data.</text>
</comment>
<dbReference type="EMBL" id="AFLW02000042">
    <property type="protein sequence ID" value="EMM83735.1"/>
    <property type="molecule type" value="Genomic_DNA"/>
</dbReference>
<dbReference type="Proteomes" id="UP000012128">
    <property type="component" value="Unassembled WGS sequence"/>
</dbReference>
<evidence type="ECO:0000313" key="2">
    <source>
        <dbReference type="Proteomes" id="UP000012128"/>
    </source>
</evidence>
<accession>M6GG57</accession>
<dbReference type="AlphaFoldDB" id="M6GG57"/>
<organism evidence="1 2">
    <name type="scientific">Leptospira interrogans str. 2006001854</name>
    <dbReference type="NCBI Taxonomy" id="1001590"/>
    <lineage>
        <taxon>Bacteria</taxon>
        <taxon>Pseudomonadati</taxon>
        <taxon>Spirochaetota</taxon>
        <taxon>Spirochaetia</taxon>
        <taxon>Leptospirales</taxon>
        <taxon>Leptospiraceae</taxon>
        <taxon>Leptospira</taxon>
    </lineage>
</organism>
<proteinExistence type="predicted"/>
<name>M6GG57_LEPIR</name>
<sequence>MIIGTGNGMNIKKSKQPSKHLKLLKPNRFGKDRTEQKLQNFQKHLKNWEHHLTSIFLRNWFLIWVKEFKKQVL</sequence>
<evidence type="ECO:0000313" key="1">
    <source>
        <dbReference type="EMBL" id="EMM83735.1"/>
    </source>
</evidence>
<protein>
    <submittedName>
        <fullName evidence="1">Uncharacterized protein</fullName>
    </submittedName>
</protein>
<gene>
    <name evidence="1" type="ORF">LEP1GSC037_4109</name>
</gene>
<reference evidence="1 2" key="1">
    <citation type="submission" date="2013-01" db="EMBL/GenBank/DDBJ databases">
        <authorList>
            <person name="Harkins D.M."/>
            <person name="Durkin A.S."/>
            <person name="Brinkac L.M."/>
            <person name="Haft D.H."/>
            <person name="Selengut J.D."/>
            <person name="Sanka R."/>
            <person name="DePew J."/>
            <person name="Purushe J."/>
            <person name="Hospenthal D.R."/>
            <person name="Murray C.K."/>
            <person name="Pimentel G."/>
            <person name="Wasfy M."/>
            <person name="Parker T."/>
            <person name="Miller R.S."/>
            <person name="Vinetz J.M."/>
            <person name="Sutton G.G."/>
            <person name="Nierman W.C."/>
            <person name="Fouts D.E."/>
        </authorList>
    </citation>
    <scope>NUCLEOTIDE SEQUENCE [LARGE SCALE GENOMIC DNA]</scope>
    <source>
        <strain evidence="1 2">2006001854</strain>
    </source>
</reference>